<gene>
    <name evidence="2" type="ORF">L201_001312</name>
</gene>
<feature type="compositionally biased region" description="Polar residues" evidence="1">
    <location>
        <begin position="607"/>
        <end position="617"/>
    </location>
</feature>
<dbReference type="AlphaFoldDB" id="A0AAX4JPF5"/>
<feature type="compositionally biased region" description="Basic and acidic residues" evidence="1">
    <location>
        <begin position="499"/>
        <end position="508"/>
    </location>
</feature>
<accession>A0AAX4JPF5</accession>
<protein>
    <submittedName>
        <fullName evidence="2">Uncharacterized protein</fullName>
    </submittedName>
</protein>
<evidence type="ECO:0000313" key="2">
    <source>
        <dbReference type="EMBL" id="WWC86435.1"/>
    </source>
</evidence>
<dbReference type="EMBL" id="CP144098">
    <property type="protein sequence ID" value="WWC86435.1"/>
    <property type="molecule type" value="Genomic_DNA"/>
</dbReference>
<evidence type="ECO:0000256" key="1">
    <source>
        <dbReference type="SAM" id="MobiDB-lite"/>
    </source>
</evidence>
<sequence length="678" mass="76327">MPIALKNDRNTTIMDKEIKADISPPLPLPIHFDLLPSILPGRTLCPVFYVLIDTIPIYLTLDPSNRPHLSLLPLFLTLNLTSSPLSILSTLHLKPNSPILDPGTEKDYSLTLNGIAPFKDIWVPINLAKKICENLNVNRLFWDDNDLSKGLLSVLMNEIQSWDDGLAIGHNWLPPSAQLPKSAYSLSTLLATPLAGLDVIQDNRYITTPLDEDTRSHIRRSAQAGNPSRIREGKWAEAWDGILTSSDLAWKEFLLYPSIPPTIDKPSHVPLSHPKDSDIFHAILPVLSTLINPQSALPSYPFTLTDLQVLFDLSPLPSIPQGGLTSIVSSFLITNKDKKNIQKLEEKEYKARLGICLNDFVGGILFSSFSSQFLDHLDLDLEHDRGRRHSRTSSNRSDEKGVYVFVEKPDNLDYSINTHHHHHHRSSSKSKKKHQAKDEKESPDKSKNKPHNTPKPQSQEQKLPHHNWLKTIEKVRNFSPDSANERPSKNTKPVSRPSSKAEKARPRDPVGPPSTAVSKEGIKISEYGHENEQEEEYKKPEMKAKARDEEKGGQEERTSDSASSSRINRKQDRHRTDGNGLSPDRVHHAHSESPFESSESESESESTITSPPNQSKTKAPPQYGVVQTIDQFPLGNWTLGKSKHYSTFLSEHKDGWQPYRLLFFAILLGYLLGYCQIF</sequence>
<feature type="compositionally biased region" description="Basic and acidic residues" evidence="1">
    <location>
        <begin position="436"/>
        <end position="447"/>
    </location>
</feature>
<dbReference type="RefSeq" id="XP_066073198.1">
    <property type="nucleotide sequence ID" value="XM_066217101.1"/>
</dbReference>
<feature type="compositionally biased region" description="Basic and acidic residues" evidence="1">
    <location>
        <begin position="520"/>
        <end position="559"/>
    </location>
</feature>
<feature type="compositionally biased region" description="Basic residues" evidence="1">
    <location>
        <begin position="418"/>
        <end position="435"/>
    </location>
</feature>
<feature type="compositionally biased region" description="Basic and acidic residues" evidence="1">
    <location>
        <begin position="584"/>
        <end position="593"/>
    </location>
</feature>
<reference evidence="2 3" key="1">
    <citation type="submission" date="2024-01" db="EMBL/GenBank/DDBJ databases">
        <title>Comparative genomics of Cryptococcus and Kwoniella reveals pathogenesis evolution and contrasting modes of karyotype evolution via chromosome fusion or intercentromeric recombination.</title>
        <authorList>
            <person name="Coelho M.A."/>
            <person name="David-Palma M."/>
            <person name="Shea T."/>
            <person name="Bowers K."/>
            <person name="McGinley-Smith S."/>
            <person name="Mohammad A.W."/>
            <person name="Gnirke A."/>
            <person name="Yurkov A.M."/>
            <person name="Nowrousian M."/>
            <person name="Sun S."/>
            <person name="Cuomo C.A."/>
            <person name="Heitman J."/>
        </authorList>
    </citation>
    <scope>NUCLEOTIDE SEQUENCE [LARGE SCALE GENOMIC DNA]</scope>
    <source>
        <strain evidence="2 3">CBS 6074</strain>
    </source>
</reference>
<dbReference type="Proteomes" id="UP001355207">
    <property type="component" value="Chromosome 1"/>
</dbReference>
<name>A0AAX4JPF5_9TREE</name>
<keyword evidence="3" id="KW-1185">Reference proteome</keyword>
<proteinExistence type="predicted"/>
<evidence type="ECO:0000313" key="3">
    <source>
        <dbReference type="Proteomes" id="UP001355207"/>
    </source>
</evidence>
<feature type="region of interest" description="Disordered" evidence="1">
    <location>
        <begin position="414"/>
        <end position="621"/>
    </location>
</feature>
<dbReference type="GeneID" id="91091984"/>
<organism evidence="2 3">
    <name type="scientific">Kwoniella dendrophila CBS 6074</name>
    <dbReference type="NCBI Taxonomy" id="1295534"/>
    <lineage>
        <taxon>Eukaryota</taxon>
        <taxon>Fungi</taxon>
        <taxon>Dikarya</taxon>
        <taxon>Basidiomycota</taxon>
        <taxon>Agaricomycotina</taxon>
        <taxon>Tremellomycetes</taxon>
        <taxon>Tremellales</taxon>
        <taxon>Cryptococcaceae</taxon>
        <taxon>Kwoniella</taxon>
    </lineage>
</organism>